<organism evidence="1 2">
    <name type="scientific">Kaistella pullorum</name>
    <dbReference type="NCBI Taxonomy" id="2763074"/>
    <lineage>
        <taxon>Bacteria</taxon>
        <taxon>Pseudomonadati</taxon>
        <taxon>Bacteroidota</taxon>
        <taxon>Flavobacteriia</taxon>
        <taxon>Flavobacteriales</taxon>
        <taxon>Weeksellaceae</taxon>
        <taxon>Chryseobacterium group</taxon>
        <taxon>Kaistella</taxon>
    </lineage>
</organism>
<reference evidence="1 2" key="1">
    <citation type="submission" date="2020-08" db="EMBL/GenBank/DDBJ databases">
        <title>A Genomic Blueprint of the Chicken Gut Microbiome.</title>
        <authorList>
            <person name="Gilroy R."/>
            <person name="Ravi A."/>
            <person name="Getino M."/>
            <person name="Pursley I."/>
            <person name="Horton D.L."/>
            <person name="Alikhan N.-F."/>
            <person name="Baker D."/>
            <person name="Gharbi K."/>
            <person name="Hall N."/>
            <person name="Watson M."/>
            <person name="Adriaenssens E.M."/>
            <person name="Foster-Nyarko E."/>
            <person name="Jarju S."/>
            <person name="Secka A."/>
            <person name="Antonio M."/>
            <person name="Oren A."/>
            <person name="Chaudhuri R."/>
            <person name="La Ragione R.M."/>
            <person name="Hildebrand F."/>
            <person name="Pallen M.J."/>
        </authorList>
    </citation>
    <scope>NUCLEOTIDE SEQUENCE [LARGE SCALE GENOMIC DNA]</scope>
    <source>
        <strain evidence="1 2">Sa1CVA4</strain>
    </source>
</reference>
<name>A0ABR8WP48_9FLAO</name>
<dbReference type="Proteomes" id="UP000626242">
    <property type="component" value="Unassembled WGS sequence"/>
</dbReference>
<dbReference type="RefSeq" id="WP_251833644.1">
    <property type="nucleotide sequence ID" value="NZ_JACSPS010000002.1"/>
</dbReference>
<keyword evidence="2" id="KW-1185">Reference proteome</keyword>
<evidence type="ECO:0000313" key="1">
    <source>
        <dbReference type="EMBL" id="MBD8018456.1"/>
    </source>
</evidence>
<dbReference type="Gene3D" id="1.20.120.450">
    <property type="entry name" value="dinb family like domain"/>
    <property type="match status" value="1"/>
</dbReference>
<dbReference type="InterPro" id="IPR034660">
    <property type="entry name" value="DinB/YfiT-like"/>
</dbReference>
<dbReference type="Pfam" id="PF07606">
    <property type="entry name" value="DUF1569"/>
    <property type="match status" value="1"/>
</dbReference>
<dbReference type="InterPro" id="IPR011463">
    <property type="entry name" value="DUF1569"/>
</dbReference>
<protein>
    <submittedName>
        <fullName evidence="1">DUF1569 domain-containing protein</fullName>
    </submittedName>
</protein>
<dbReference type="EMBL" id="JACSPS010000002">
    <property type="protein sequence ID" value="MBD8018456.1"/>
    <property type="molecule type" value="Genomic_DNA"/>
</dbReference>
<accession>A0ABR8WP48</accession>
<sequence length="151" mass="17281">MQNIFDASTAQYYIARINKLTPESSPNWGQMTVDQMLAHLNVAYELAFEPQKFKKMGGIAKFIMKNFVKAKVVGEKSYPHNGPTSPLFKIAGEKDFEAEKKRLIGYIQKTQQLGREAFDGKENHSFGELTAQEWNNMFAKHLNHHLQQFGV</sequence>
<proteinExistence type="predicted"/>
<gene>
    <name evidence="1" type="ORF">H9628_08220</name>
</gene>
<evidence type="ECO:0000313" key="2">
    <source>
        <dbReference type="Proteomes" id="UP000626242"/>
    </source>
</evidence>
<comment type="caution">
    <text evidence="1">The sequence shown here is derived from an EMBL/GenBank/DDBJ whole genome shotgun (WGS) entry which is preliminary data.</text>
</comment>